<organism evidence="1 2">
    <name type="scientific">Mycena metata</name>
    <dbReference type="NCBI Taxonomy" id="1033252"/>
    <lineage>
        <taxon>Eukaryota</taxon>
        <taxon>Fungi</taxon>
        <taxon>Dikarya</taxon>
        <taxon>Basidiomycota</taxon>
        <taxon>Agaricomycotina</taxon>
        <taxon>Agaricomycetes</taxon>
        <taxon>Agaricomycetidae</taxon>
        <taxon>Agaricales</taxon>
        <taxon>Marasmiineae</taxon>
        <taxon>Mycenaceae</taxon>
        <taxon>Mycena</taxon>
    </lineage>
</organism>
<dbReference type="AlphaFoldDB" id="A0AAD7MI13"/>
<accession>A0AAD7MI13</accession>
<evidence type="ECO:0000313" key="2">
    <source>
        <dbReference type="Proteomes" id="UP001215598"/>
    </source>
</evidence>
<dbReference type="Proteomes" id="UP001215598">
    <property type="component" value="Unassembled WGS sequence"/>
</dbReference>
<dbReference type="EMBL" id="JARKIB010000265">
    <property type="protein sequence ID" value="KAJ7718450.1"/>
    <property type="molecule type" value="Genomic_DNA"/>
</dbReference>
<evidence type="ECO:0000313" key="1">
    <source>
        <dbReference type="EMBL" id="KAJ7718450.1"/>
    </source>
</evidence>
<reference evidence="1" key="1">
    <citation type="submission" date="2023-03" db="EMBL/GenBank/DDBJ databases">
        <title>Massive genome expansion in bonnet fungi (Mycena s.s.) driven by repeated elements and novel gene families across ecological guilds.</title>
        <authorList>
            <consortium name="Lawrence Berkeley National Laboratory"/>
            <person name="Harder C.B."/>
            <person name="Miyauchi S."/>
            <person name="Viragh M."/>
            <person name="Kuo A."/>
            <person name="Thoen E."/>
            <person name="Andreopoulos B."/>
            <person name="Lu D."/>
            <person name="Skrede I."/>
            <person name="Drula E."/>
            <person name="Henrissat B."/>
            <person name="Morin E."/>
            <person name="Kohler A."/>
            <person name="Barry K."/>
            <person name="LaButti K."/>
            <person name="Morin E."/>
            <person name="Salamov A."/>
            <person name="Lipzen A."/>
            <person name="Mereny Z."/>
            <person name="Hegedus B."/>
            <person name="Baldrian P."/>
            <person name="Stursova M."/>
            <person name="Weitz H."/>
            <person name="Taylor A."/>
            <person name="Grigoriev I.V."/>
            <person name="Nagy L.G."/>
            <person name="Martin F."/>
            <person name="Kauserud H."/>
        </authorList>
    </citation>
    <scope>NUCLEOTIDE SEQUENCE</scope>
    <source>
        <strain evidence="1">CBHHK182m</strain>
    </source>
</reference>
<sequence length="235" mass="26121">MHAIAVLTAALSSVPRRDLARSERYEIVPAAGHISYSQQTIQILTVPQEVVRRGLAALASPYQIPPTPHIPYLPLPSPGHNYFRRQLPPPLFPIDLLQTGISSTHMANLQEPVGAFTTVAVHDAQGRVFCDVKTAATVITTADFVEFLQHFAASALPPYHDLSSAAQYDLREHFVGESAHRHDAWLRYIRGNPCLSYFPRGHDLLMGNTLLWMLVPEMGGGWSAMVHPPPPRRLW</sequence>
<gene>
    <name evidence="1" type="ORF">B0H16DRAFT_1797428</name>
</gene>
<proteinExistence type="predicted"/>
<comment type="caution">
    <text evidence="1">The sequence shown here is derived from an EMBL/GenBank/DDBJ whole genome shotgun (WGS) entry which is preliminary data.</text>
</comment>
<protein>
    <submittedName>
        <fullName evidence="1">Uncharacterized protein</fullName>
    </submittedName>
</protein>
<name>A0AAD7MI13_9AGAR</name>
<keyword evidence="2" id="KW-1185">Reference proteome</keyword>